<accession>A0ABU1RUX2</accession>
<dbReference type="EMBL" id="JAVDTT010000003">
    <property type="protein sequence ID" value="MDR6842573.1"/>
    <property type="molecule type" value="Genomic_DNA"/>
</dbReference>
<feature type="transmembrane region" description="Helical" evidence="6">
    <location>
        <begin position="6"/>
        <end position="28"/>
    </location>
</feature>
<keyword evidence="3 6" id="KW-0812">Transmembrane</keyword>
<proteinExistence type="predicted"/>
<evidence type="ECO:0000256" key="1">
    <source>
        <dbReference type="ARBA" id="ARBA00004651"/>
    </source>
</evidence>
<keyword evidence="2" id="KW-1003">Cell membrane</keyword>
<sequence length="213" mass="22588">MSLSAWSLFCALSLITAFSPGPAVLLAVSNAATLGMRRALVSSAGNAAGVVLVSATAMLGLGALLKTSAWLFGALKLAGAVYLIYLGIRQWRNRTSVFDAASHAVGARAQPIARLFLQGLLVATTNPKSILFFTALLPQFMSSEVPVMRQFLVLTLTFAACTVISHLCYVGLVRGMGRWFASSARARLFNRLSGAMFVVLGVGLLRLRNNHAA</sequence>
<comment type="subcellular location">
    <subcellularLocation>
        <location evidence="1">Cell membrane</location>
        <topology evidence="1">Multi-pass membrane protein</topology>
    </subcellularLocation>
</comment>
<feature type="transmembrane region" description="Helical" evidence="6">
    <location>
        <begin position="69"/>
        <end position="88"/>
    </location>
</feature>
<name>A0ABU1RUX2_9GAMM</name>
<dbReference type="PANTHER" id="PTHR30086">
    <property type="entry name" value="ARGININE EXPORTER PROTEIN ARGO"/>
    <property type="match status" value="1"/>
</dbReference>
<evidence type="ECO:0000313" key="7">
    <source>
        <dbReference type="EMBL" id="MDR6842573.1"/>
    </source>
</evidence>
<evidence type="ECO:0000313" key="8">
    <source>
        <dbReference type="Proteomes" id="UP001254759"/>
    </source>
</evidence>
<keyword evidence="8" id="KW-1185">Reference proteome</keyword>
<feature type="transmembrane region" description="Helical" evidence="6">
    <location>
        <begin position="40"/>
        <end position="63"/>
    </location>
</feature>
<protein>
    <submittedName>
        <fullName evidence="7">Threonine/homoserine/homoserine lactone efflux protein</fullName>
    </submittedName>
</protein>
<evidence type="ECO:0000256" key="4">
    <source>
        <dbReference type="ARBA" id="ARBA00022989"/>
    </source>
</evidence>
<comment type="caution">
    <text evidence="7">The sequence shown here is derived from an EMBL/GenBank/DDBJ whole genome shotgun (WGS) entry which is preliminary data.</text>
</comment>
<gene>
    <name evidence="7" type="ORF">J2W94_002867</name>
</gene>
<feature type="transmembrane region" description="Helical" evidence="6">
    <location>
        <begin position="151"/>
        <end position="172"/>
    </location>
</feature>
<dbReference type="Pfam" id="PF01810">
    <property type="entry name" value="LysE"/>
    <property type="match status" value="1"/>
</dbReference>
<evidence type="ECO:0000256" key="6">
    <source>
        <dbReference type="SAM" id="Phobius"/>
    </source>
</evidence>
<dbReference type="RefSeq" id="WP_310094749.1">
    <property type="nucleotide sequence ID" value="NZ_JAVDTT010000003.1"/>
</dbReference>
<evidence type="ECO:0000256" key="2">
    <source>
        <dbReference type="ARBA" id="ARBA00022475"/>
    </source>
</evidence>
<organism evidence="7 8">
    <name type="scientific">Pseudoxanthomonas sacheonensis</name>
    <dbReference type="NCBI Taxonomy" id="443615"/>
    <lineage>
        <taxon>Bacteria</taxon>
        <taxon>Pseudomonadati</taxon>
        <taxon>Pseudomonadota</taxon>
        <taxon>Gammaproteobacteria</taxon>
        <taxon>Lysobacterales</taxon>
        <taxon>Lysobacteraceae</taxon>
        <taxon>Pseudoxanthomonas</taxon>
    </lineage>
</organism>
<dbReference type="InterPro" id="IPR001123">
    <property type="entry name" value="LeuE-type"/>
</dbReference>
<dbReference type="PIRSF" id="PIRSF006324">
    <property type="entry name" value="LeuE"/>
    <property type="match status" value="1"/>
</dbReference>
<dbReference type="PANTHER" id="PTHR30086:SF20">
    <property type="entry name" value="ARGININE EXPORTER PROTEIN ARGO-RELATED"/>
    <property type="match status" value="1"/>
</dbReference>
<evidence type="ECO:0000256" key="3">
    <source>
        <dbReference type="ARBA" id="ARBA00022692"/>
    </source>
</evidence>
<dbReference type="Proteomes" id="UP001254759">
    <property type="component" value="Unassembled WGS sequence"/>
</dbReference>
<keyword evidence="4 6" id="KW-1133">Transmembrane helix</keyword>
<keyword evidence="5 6" id="KW-0472">Membrane</keyword>
<reference evidence="7 8" key="1">
    <citation type="submission" date="2023-07" db="EMBL/GenBank/DDBJ databases">
        <title>Sorghum-associated microbial communities from plants grown in Nebraska, USA.</title>
        <authorList>
            <person name="Schachtman D."/>
        </authorList>
    </citation>
    <scope>NUCLEOTIDE SEQUENCE [LARGE SCALE GENOMIC DNA]</scope>
    <source>
        <strain evidence="7 8">BE107</strain>
    </source>
</reference>
<feature type="transmembrane region" description="Helical" evidence="6">
    <location>
        <begin position="188"/>
        <end position="207"/>
    </location>
</feature>
<evidence type="ECO:0000256" key="5">
    <source>
        <dbReference type="ARBA" id="ARBA00023136"/>
    </source>
</evidence>